<accession>A0A8J7WLT7</accession>
<feature type="compositionally biased region" description="Low complexity" evidence="1">
    <location>
        <begin position="31"/>
        <end position="55"/>
    </location>
</feature>
<proteinExistence type="predicted"/>
<evidence type="ECO:0000313" key="4">
    <source>
        <dbReference type="Proteomes" id="UP000677913"/>
    </source>
</evidence>
<dbReference type="Proteomes" id="UP000677913">
    <property type="component" value="Unassembled WGS sequence"/>
</dbReference>
<keyword evidence="4" id="KW-1185">Reference proteome</keyword>
<evidence type="ECO:0000256" key="1">
    <source>
        <dbReference type="SAM" id="MobiDB-lite"/>
    </source>
</evidence>
<gene>
    <name evidence="3" type="ORF">KGA66_05405</name>
</gene>
<organism evidence="3 4">
    <name type="scientific">Actinocrinis puniceicyclus</name>
    <dbReference type="NCBI Taxonomy" id="977794"/>
    <lineage>
        <taxon>Bacteria</taxon>
        <taxon>Bacillati</taxon>
        <taxon>Actinomycetota</taxon>
        <taxon>Actinomycetes</taxon>
        <taxon>Catenulisporales</taxon>
        <taxon>Actinospicaceae</taxon>
        <taxon>Actinocrinis</taxon>
    </lineage>
</organism>
<evidence type="ECO:0000256" key="2">
    <source>
        <dbReference type="SAM" id="Phobius"/>
    </source>
</evidence>
<dbReference type="RefSeq" id="WP_211465164.1">
    <property type="nucleotide sequence ID" value="NZ_JAGSXH010000011.1"/>
</dbReference>
<dbReference type="AlphaFoldDB" id="A0A8J7WLT7"/>
<comment type="caution">
    <text evidence="3">The sequence shown here is derived from an EMBL/GenBank/DDBJ whole genome shotgun (WGS) entry which is preliminary data.</text>
</comment>
<feature type="transmembrane region" description="Helical" evidence="2">
    <location>
        <begin position="83"/>
        <end position="102"/>
    </location>
</feature>
<dbReference type="InterPro" id="IPR025443">
    <property type="entry name" value="DUF4307"/>
</dbReference>
<evidence type="ECO:0000313" key="3">
    <source>
        <dbReference type="EMBL" id="MBS2962472.1"/>
    </source>
</evidence>
<feature type="region of interest" description="Disordered" evidence="1">
    <location>
        <begin position="1"/>
        <end position="77"/>
    </location>
</feature>
<protein>
    <submittedName>
        <fullName evidence="3">DUF4307 domain-containing protein</fullName>
    </submittedName>
</protein>
<keyword evidence="2" id="KW-1133">Transmembrane helix</keyword>
<keyword evidence="2" id="KW-0812">Transmembrane</keyword>
<sequence length="189" mass="19526">MTDTIGSTPEPPRPQPSPRAQQRFRLPGEQAGAPRPAAARPGVTSTATSGTSMSARGDGSLRAMTPPEGRYGEKRGMSRPRKLGLAAAGLVLLGGVAGYVGWEMSHPPIQGTVTSFNASTTSVVVTFEVDKAQDKTATCTLVAVDQRGAVVGAASVPILSGRAKNVQTYTLQTTNTANTVTVQSCKLTS</sequence>
<dbReference type="Pfam" id="PF14155">
    <property type="entry name" value="DUF4307"/>
    <property type="match status" value="1"/>
</dbReference>
<reference evidence="3" key="1">
    <citation type="submission" date="2021-04" db="EMBL/GenBank/DDBJ databases">
        <title>Genome based classification of Actinospica acidithermotolerans sp. nov., an actinobacterium isolated from an Indonesian hot spring.</title>
        <authorList>
            <person name="Kusuma A.B."/>
            <person name="Putra K.E."/>
            <person name="Nafisah S."/>
            <person name="Loh J."/>
            <person name="Nouioui I."/>
            <person name="Goodfellow M."/>
        </authorList>
    </citation>
    <scope>NUCLEOTIDE SEQUENCE</scope>
    <source>
        <strain evidence="3">DSM 45618</strain>
    </source>
</reference>
<keyword evidence="2" id="KW-0472">Membrane</keyword>
<dbReference type="EMBL" id="JAGSXH010000011">
    <property type="protein sequence ID" value="MBS2962472.1"/>
    <property type="molecule type" value="Genomic_DNA"/>
</dbReference>
<name>A0A8J7WLT7_9ACTN</name>